<name>A0AAV7MH29_PLEWA</name>
<feature type="region of interest" description="Disordered" evidence="1">
    <location>
        <begin position="43"/>
        <end position="130"/>
    </location>
</feature>
<dbReference type="Proteomes" id="UP001066276">
    <property type="component" value="Chromosome 10"/>
</dbReference>
<keyword evidence="3" id="KW-1185">Reference proteome</keyword>
<dbReference type="EMBL" id="JANPWB010000014">
    <property type="protein sequence ID" value="KAJ1101747.1"/>
    <property type="molecule type" value="Genomic_DNA"/>
</dbReference>
<accession>A0AAV7MH29</accession>
<protein>
    <submittedName>
        <fullName evidence="2">Uncharacterized protein</fullName>
    </submittedName>
</protein>
<reference evidence="2" key="1">
    <citation type="journal article" date="2022" name="bioRxiv">
        <title>Sequencing and chromosome-scale assembly of the giantPleurodeles waltlgenome.</title>
        <authorList>
            <person name="Brown T."/>
            <person name="Elewa A."/>
            <person name="Iarovenko S."/>
            <person name="Subramanian E."/>
            <person name="Araus A.J."/>
            <person name="Petzold A."/>
            <person name="Susuki M."/>
            <person name="Suzuki K.-i.T."/>
            <person name="Hayashi T."/>
            <person name="Toyoda A."/>
            <person name="Oliveira C."/>
            <person name="Osipova E."/>
            <person name="Leigh N.D."/>
            <person name="Simon A."/>
            <person name="Yun M.H."/>
        </authorList>
    </citation>
    <scope>NUCLEOTIDE SEQUENCE</scope>
    <source>
        <strain evidence="2">20211129_DDA</strain>
        <tissue evidence="2">Liver</tissue>
    </source>
</reference>
<sequence>MTHCEGDARTGEGGIQSHTFLVAGEQASPPLLLHPLLIVTTAPSPTPQTRAGDSPLFKEGSRDPPPSTQGWYSRSVPGGGLGVGGKRTCPPGRVPRSGGDDTARDRHTEGSNTRPPGRGGGGRERPRGLLGRGGARAWPLLPACRWCRPPYYKCPLPRAAELSVRGVGRAVAGSARELPLHCGAGPGMLRPRYNGASSDASLSVKLRASSAPGPAVHCRAHPRYRARCTGLQLHPVLGASPAGDVSVHCRVWLFTPPCSVEVQCRAAEAPCSQYCARCTPGRPVTPPALCAPRVALVLLESDGVPDPHAPAAAREDRPCCSTSPSDRLTVCPPLKETAFKMAARFSTSRLRPQRLQRGVVFIRQQVGLLCMYVV</sequence>
<comment type="caution">
    <text evidence="2">The sequence shown here is derived from an EMBL/GenBank/DDBJ whole genome shotgun (WGS) entry which is preliminary data.</text>
</comment>
<feature type="compositionally biased region" description="Basic and acidic residues" evidence="1">
    <location>
        <begin position="98"/>
        <end position="109"/>
    </location>
</feature>
<evidence type="ECO:0000313" key="2">
    <source>
        <dbReference type="EMBL" id="KAJ1101747.1"/>
    </source>
</evidence>
<gene>
    <name evidence="2" type="ORF">NDU88_006811</name>
</gene>
<proteinExistence type="predicted"/>
<organism evidence="2 3">
    <name type="scientific">Pleurodeles waltl</name>
    <name type="common">Iberian ribbed newt</name>
    <dbReference type="NCBI Taxonomy" id="8319"/>
    <lineage>
        <taxon>Eukaryota</taxon>
        <taxon>Metazoa</taxon>
        <taxon>Chordata</taxon>
        <taxon>Craniata</taxon>
        <taxon>Vertebrata</taxon>
        <taxon>Euteleostomi</taxon>
        <taxon>Amphibia</taxon>
        <taxon>Batrachia</taxon>
        <taxon>Caudata</taxon>
        <taxon>Salamandroidea</taxon>
        <taxon>Salamandridae</taxon>
        <taxon>Pleurodelinae</taxon>
        <taxon>Pleurodeles</taxon>
    </lineage>
</organism>
<evidence type="ECO:0000256" key="1">
    <source>
        <dbReference type="SAM" id="MobiDB-lite"/>
    </source>
</evidence>
<evidence type="ECO:0000313" key="3">
    <source>
        <dbReference type="Proteomes" id="UP001066276"/>
    </source>
</evidence>
<dbReference type="AlphaFoldDB" id="A0AAV7MH29"/>